<dbReference type="eggNOG" id="COG2124">
    <property type="taxonomic scope" value="Bacteria"/>
</dbReference>
<dbReference type="OrthoDB" id="5500002at2"/>
<evidence type="ECO:0000313" key="9">
    <source>
        <dbReference type="Proteomes" id="UP000006281"/>
    </source>
</evidence>
<dbReference type="PANTHER" id="PTHR46696">
    <property type="entry name" value="P450, PUTATIVE (EUROFUNG)-RELATED"/>
    <property type="match status" value="1"/>
</dbReference>
<evidence type="ECO:0000256" key="4">
    <source>
        <dbReference type="ARBA" id="ARBA00023002"/>
    </source>
</evidence>
<dbReference type="EMBL" id="HE804045">
    <property type="protein sequence ID" value="CCH34118.1"/>
    <property type="molecule type" value="Genomic_DNA"/>
</dbReference>
<dbReference type="PRINTS" id="PR00359">
    <property type="entry name" value="BP450"/>
</dbReference>
<dbReference type="HOGENOM" id="CLU_033716_1_0_11"/>
<dbReference type="GO" id="GO:0005506">
    <property type="term" value="F:iron ion binding"/>
    <property type="evidence" value="ECO:0007669"/>
    <property type="project" value="InterPro"/>
</dbReference>
<dbReference type="Proteomes" id="UP000006281">
    <property type="component" value="Chromosome"/>
</dbReference>
<evidence type="ECO:0000256" key="3">
    <source>
        <dbReference type="ARBA" id="ARBA00022723"/>
    </source>
</evidence>
<dbReference type="PROSITE" id="PS00086">
    <property type="entry name" value="CYTOCHROME_P450"/>
    <property type="match status" value="1"/>
</dbReference>
<dbReference type="EC" id="1.14.-.-" evidence="8"/>
<keyword evidence="5 7" id="KW-0408">Iron</keyword>
<dbReference type="Pfam" id="PF00067">
    <property type="entry name" value="p450"/>
    <property type="match status" value="1"/>
</dbReference>
<organism evidence="8 9">
    <name type="scientific">Saccharothrix espanaensis (strain ATCC 51144 / DSM 44229 / JCM 9112 / NBRC 15066 / NRRL 15764)</name>
    <dbReference type="NCBI Taxonomy" id="1179773"/>
    <lineage>
        <taxon>Bacteria</taxon>
        <taxon>Bacillati</taxon>
        <taxon>Actinomycetota</taxon>
        <taxon>Actinomycetes</taxon>
        <taxon>Pseudonocardiales</taxon>
        <taxon>Pseudonocardiaceae</taxon>
        <taxon>Saccharothrix</taxon>
    </lineage>
</organism>
<dbReference type="Gene3D" id="1.10.630.10">
    <property type="entry name" value="Cytochrome P450"/>
    <property type="match status" value="1"/>
</dbReference>
<dbReference type="PATRIC" id="fig|1179773.3.peg.6952"/>
<protein>
    <submittedName>
        <fullName evidence="8">Cytochrome P450, 107B1 family</fullName>
        <ecNumber evidence="8">1.14.-.-</ecNumber>
    </submittedName>
</protein>
<dbReference type="KEGG" id="sesp:BN6_68810"/>
<dbReference type="GO" id="GO:0020037">
    <property type="term" value="F:heme binding"/>
    <property type="evidence" value="ECO:0007669"/>
    <property type="project" value="InterPro"/>
</dbReference>
<sequence>MGENANHATALAELGDAYFQDPHAFHAELREESAARPILLPRGLKVWLVTRYDEARLALADPRLSKDFAGFLPLFERHQTGTREATRFDNSLVQHMLNSDPPTHTRLRKLVMKAFTPRRVEQLRPRIQQITDDLLDAVADRGETDLVEALAFPLPITVICEMLGIPLDDRDDFREWSNTLVAGNDPDAVEAAGTAMAGFLSTLVDTLRAHPGDDIFSALIHATDENDRLDQTELISMAFLLLVAGHETTVNLIATGVLNLLRHPEQLDKLRADRTLLPGAVEEFLRYEGPVNQATFRFTTEEVTLGDVTIPEGEFVLASLMSANRDERRFADGESFDITRAAGGHLAFGHGIHYCLGAPLARLEGEIAVGTLLDRYDIALTAEPETLRWRSSTLMRGLYTLPVSLSARGAR</sequence>
<comment type="similarity">
    <text evidence="1 7">Belongs to the cytochrome P450 family.</text>
</comment>
<dbReference type="SUPFAM" id="SSF48264">
    <property type="entry name" value="Cytochrome P450"/>
    <property type="match status" value="1"/>
</dbReference>
<keyword evidence="2 7" id="KW-0349">Heme</keyword>
<keyword evidence="4 7" id="KW-0560">Oxidoreductase</keyword>
<dbReference type="InterPro" id="IPR036396">
    <property type="entry name" value="Cyt_P450_sf"/>
</dbReference>
<dbReference type="InterPro" id="IPR002397">
    <property type="entry name" value="Cyt_P450_B"/>
</dbReference>
<dbReference type="InterPro" id="IPR017972">
    <property type="entry name" value="Cyt_P450_CS"/>
</dbReference>
<dbReference type="RefSeq" id="WP_015104229.1">
    <property type="nucleotide sequence ID" value="NC_019673.1"/>
</dbReference>
<gene>
    <name evidence="8" type="ordered locus">BN6_68810</name>
</gene>
<proteinExistence type="inferred from homology"/>
<dbReference type="FunFam" id="1.10.630.10:FF:000018">
    <property type="entry name" value="Cytochrome P450 monooxygenase"/>
    <property type="match status" value="1"/>
</dbReference>
<dbReference type="AlphaFoldDB" id="K0KC00"/>
<evidence type="ECO:0000256" key="7">
    <source>
        <dbReference type="RuleBase" id="RU000461"/>
    </source>
</evidence>
<keyword evidence="9" id="KW-1185">Reference proteome</keyword>
<name>K0KC00_SACES</name>
<dbReference type="BioCyc" id="SESP1179773:BN6_RS33195-MONOMER"/>
<dbReference type="PANTHER" id="PTHR46696:SF1">
    <property type="entry name" value="CYTOCHROME P450 YJIB-RELATED"/>
    <property type="match status" value="1"/>
</dbReference>
<evidence type="ECO:0000313" key="8">
    <source>
        <dbReference type="EMBL" id="CCH34118.1"/>
    </source>
</evidence>
<evidence type="ECO:0000256" key="5">
    <source>
        <dbReference type="ARBA" id="ARBA00023004"/>
    </source>
</evidence>
<dbReference type="GO" id="GO:0004497">
    <property type="term" value="F:monooxygenase activity"/>
    <property type="evidence" value="ECO:0007669"/>
    <property type="project" value="UniProtKB-KW"/>
</dbReference>
<accession>K0KC00</accession>
<dbReference type="GO" id="GO:0016705">
    <property type="term" value="F:oxidoreductase activity, acting on paired donors, with incorporation or reduction of molecular oxygen"/>
    <property type="evidence" value="ECO:0007669"/>
    <property type="project" value="InterPro"/>
</dbReference>
<dbReference type="CDD" id="cd11029">
    <property type="entry name" value="CYP107-like"/>
    <property type="match status" value="1"/>
</dbReference>
<reference evidence="8 9" key="1">
    <citation type="journal article" date="2012" name="BMC Genomics">
        <title>Complete genome sequence of Saccharothrix espanaensis DSM 44229T and comparison to the other completely sequenced Pseudonocardiaceae.</title>
        <authorList>
            <person name="Strobel T."/>
            <person name="Al-Dilaimi A."/>
            <person name="Blom J."/>
            <person name="Gessner A."/>
            <person name="Kalinowski J."/>
            <person name="Luzhetska M."/>
            <person name="Puhler A."/>
            <person name="Szczepanowski R."/>
            <person name="Bechthold A."/>
            <person name="Ruckert C."/>
        </authorList>
    </citation>
    <scope>NUCLEOTIDE SEQUENCE [LARGE SCALE GENOMIC DNA]</scope>
    <source>
        <strain evidence="9">ATCC 51144 / DSM 44229 / JCM 9112 / NBRC 15066 / NRRL 15764</strain>
    </source>
</reference>
<dbReference type="STRING" id="1179773.BN6_68810"/>
<keyword evidence="3 7" id="KW-0479">Metal-binding</keyword>
<keyword evidence="6 7" id="KW-0503">Monooxygenase</keyword>
<dbReference type="InterPro" id="IPR001128">
    <property type="entry name" value="Cyt_P450"/>
</dbReference>
<evidence type="ECO:0000256" key="6">
    <source>
        <dbReference type="ARBA" id="ARBA00023033"/>
    </source>
</evidence>
<evidence type="ECO:0000256" key="1">
    <source>
        <dbReference type="ARBA" id="ARBA00010617"/>
    </source>
</evidence>
<evidence type="ECO:0000256" key="2">
    <source>
        <dbReference type="ARBA" id="ARBA00022617"/>
    </source>
</evidence>